<sequence length="54" mass="5718">MADQDNSHYDLLDDVDDERSIISSARLHVNGPIDPPDPSPCPRSAAAGSVAMVV</sequence>
<comment type="caution">
    <text evidence="2">The sequence shown here is derived from an EMBL/GenBank/DDBJ whole genome shotgun (WGS) entry which is preliminary data.</text>
</comment>
<dbReference type="AlphaFoldDB" id="A0A0B2WJF8"/>
<reference evidence="2 3" key="1">
    <citation type="journal article" date="2014" name="Proc. Natl. Acad. Sci. U.S.A.">
        <title>Trajectory and genomic determinants of fungal-pathogen speciation and host adaptation.</title>
        <authorList>
            <person name="Hu X."/>
            <person name="Xiao G."/>
            <person name="Zheng P."/>
            <person name="Shang Y."/>
            <person name="Su Y."/>
            <person name="Zhang X."/>
            <person name="Liu X."/>
            <person name="Zhan S."/>
            <person name="St Leger R.J."/>
            <person name="Wang C."/>
        </authorList>
    </citation>
    <scope>NUCLEOTIDE SEQUENCE [LARGE SCALE GENOMIC DNA]</scope>
    <source>
        <strain evidence="2 3">ARSEF 1941</strain>
    </source>
</reference>
<evidence type="ECO:0000313" key="2">
    <source>
        <dbReference type="EMBL" id="KHN94063.1"/>
    </source>
</evidence>
<dbReference type="Proteomes" id="UP000030816">
    <property type="component" value="Unassembled WGS sequence"/>
</dbReference>
<organism evidence="2 3">
    <name type="scientific">Metarhizium album (strain ARSEF 1941)</name>
    <dbReference type="NCBI Taxonomy" id="1081103"/>
    <lineage>
        <taxon>Eukaryota</taxon>
        <taxon>Fungi</taxon>
        <taxon>Dikarya</taxon>
        <taxon>Ascomycota</taxon>
        <taxon>Pezizomycotina</taxon>
        <taxon>Sordariomycetes</taxon>
        <taxon>Hypocreomycetidae</taxon>
        <taxon>Hypocreales</taxon>
        <taxon>Clavicipitaceae</taxon>
        <taxon>Metarhizium</taxon>
    </lineage>
</organism>
<gene>
    <name evidence="2" type="ORF">MAM_08072</name>
</gene>
<name>A0A0B2WJF8_METAS</name>
<proteinExistence type="predicted"/>
<protein>
    <submittedName>
        <fullName evidence="2">Uncharacterized protein</fullName>
    </submittedName>
</protein>
<evidence type="ECO:0000256" key="1">
    <source>
        <dbReference type="SAM" id="MobiDB-lite"/>
    </source>
</evidence>
<dbReference type="EMBL" id="AZHE01000042">
    <property type="protein sequence ID" value="KHN94063.1"/>
    <property type="molecule type" value="Genomic_DNA"/>
</dbReference>
<dbReference type="GeneID" id="63742527"/>
<evidence type="ECO:0000313" key="3">
    <source>
        <dbReference type="Proteomes" id="UP000030816"/>
    </source>
</evidence>
<keyword evidence="3" id="KW-1185">Reference proteome</keyword>
<dbReference type="HOGENOM" id="CLU_3050828_0_0_1"/>
<accession>A0A0B2WJF8</accession>
<feature type="region of interest" description="Disordered" evidence="1">
    <location>
        <begin position="28"/>
        <end position="54"/>
    </location>
</feature>
<dbReference type="RefSeq" id="XP_040675129.1">
    <property type="nucleotide sequence ID" value="XM_040826870.1"/>
</dbReference>